<evidence type="ECO:0000313" key="5">
    <source>
        <dbReference type="Proteomes" id="UP000447355"/>
    </source>
</evidence>
<organism evidence="4 5">
    <name type="scientific">Duganella vulcania</name>
    <dbReference type="NCBI Taxonomy" id="2692166"/>
    <lineage>
        <taxon>Bacteria</taxon>
        <taxon>Pseudomonadati</taxon>
        <taxon>Pseudomonadota</taxon>
        <taxon>Betaproteobacteria</taxon>
        <taxon>Burkholderiales</taxon>
        <taxon>Oxalobacteraceae</taxon>
        <taxon>Telluria group</taxon>
        <taxon>Duganella</taxon>
    </lineage>
</organism>
<gene>
    <name evidence="4" type="ORF">GTP90_02440</name>
</gene>
<feature type="domain" description="TraK C-terminal" evidence="3">
    <location>
        <begin position="277"/>
        <end position="385"/>
    </location>
</feature>
<keyword evidence="2" id="KW-0732">Signal</keyword>
<reference evidence="4" key="1">
    <citation type="submission" date="2019-12" db="EMBL/GenBank/DDBJ databases">
        <title>Novel species isolated from a subtropical stream in China.</title>
        <authorList>
            <person name="Lu H."/>
        </authorList>
    </citation>
    <scope>NUCLEOTIDE SEQUENCE [LARGE SCALE GENOMIC DNA]</scope>
    <source>
        <strain evidence="4">FT81W</strain>
    </source>
</reference>
<feature type="chain" id="PRO_5032510792" description="TraK C-terminal domain-containing protein" evidence="2">
    <location>
        <begin position="19"/>
        <end position="407"/>
    </location>
</feature>
<dbReference type="Proteomes" id="UP000447355">
    <property type="component" value="Unassembled WGS sequence"/>
</dbReference>
<feature type="signal peptide" evidence="2">
    <location>
        <begin position="1"/>
        <end position="18"/>
    </location>
</feature>
<dbReference type="AlphaFoldDB" id="A0A845GHE3"/>
<evidence type="ECO:0000256" key="1">
    <source>
        <dbReference type="SAM" id="MobiDB-lite"/>
    </source>
</evidence>
<evidence type="ECO:0000313" key="4">
    <source>
        <dbReference type="EMBL" id="MYM92716.1"/>
    </source>
</evidence>
<feature type="region of interest" description="Disordered" evidence="1">
    <location>
        <begin position="20"/>
        <end position="73"/>
    </location>
</feature>
<evidence type="ECO:0000259" key="3">
    <source>
        <dbReference type="Pfam" id="PF23536"/>
    </source>
</evidence>
<dbReference type="EMBL" id="WWCX01000001">
    <property type="protein sequence ID" value="MYM92716.1"/>
    <property type="molecule type" value="Genomic_DNA"/>
</dbReference>
<dbReference type="RefSeq" id="WP_161081974.1">
    <property type="nucleotide sequence ID" value="NZ_WWCX01000001.1"/>
</dbReference>
<evidence type="ECO:0000256" key="2">
    <source>
        <dbReference type="SAM" id="SignalP"/>
    </source>
</evidence>
<name>A0A845GHE3_9BURK</name>
<protein>
    <recommendedName>
        <fullName evidence="3">TraK C-terminal domain-containing protein</fullName>
    </recommendedName>
</protein>
<proteinExistence type="predicted"/>
<sequence>MKNILSFLLLTLALDAGAQSQTGDSAQPRGRGGKAVPVETTPAAGQQAHAASVVSKAEDSQAPAVKTGGSIGMTSGATVAVKRKAGGMQVVTSTIGGDGSSPDEKAFGAATPASAVTGAAAGSQAQVPSQIRALLESPGFQQKLLAGAASQSARRDAVPAMDQRDAKSDGPLVVVPGVVEVVPIAKGFLNRIVTPFENPRVYTINQLDTTVDGNVVYVSTKADQADGPIGIYIQDNTEGADDAAIALSLTPMDIPARELRVKFGGRAGASFGSKSAEKWETSQPYVSSIKEVLKSIALNKLPQGYGLSSTDGVQVRCEMPGFASRLGQVIDGHNFRVVVFAFRNVTNMTREITEQACYRKGVAAVSAWPTAVLEPNQETEVFVVTRADVSDREDSAPARPSVINKQR</sequence>
<accession>A0A845GHE3</accession>
<dbReference type="Pfam" id="PF23536">
    <property type="entry name" value="TraK_C"/>
    <property type="match status" value="1"/>
</dbReference>
<comment type="caution">
    <text evidence="4">The sequence shown here is derived from an EMBL/GenBank/DDBJ whole genome shotgun (WGS) entry which is preliminary data.</text>
</comment>
<dbReference type="InterPro" id="IPR055397">
    <property type="entry name" value="TraK_C"/>
</dbReference>